<evidence type="ECO:0000313" key="5">
    <source>
        <dbReference type="Proteomes" id="UP000426246"/>
    </source>
</evidence>
<feature type="repeat" description="ANK" evidence="3">
    <location>
        <begin position="66"/>
        <end position="98"/>
    </location>
</feature>
<reference evidence="5" key="1">
    <citation type="submission" date="2018-11" db="EMBL/GenBank/DDBJ databases">
        <title>Complete genome sequence of Paenibacillus sp. ML311-T8.</title>
        <authorList>
            <person name="Nam Y.-D."/>
            <person name="Kang J."/>
            <person name="Chung W.-H."/>
            <person name="Park Y.S."/>
        </authorList>
    </citation>
    <scope>NUCLEOTIDE SEQUENCE [LARGE SCALE GENOMIC DNA]</scope>
    <source>
        <strain evidence="5">ML311-T8</strain>
    </source>
</reference>
<evidence type="ECO:0000256" key="3">
    <source>
        <dbReference type="PROSITE-ProRule" id="PRU00023"/>
    </source>
</evidence>
<evidence type="ECO:0000313" key="4">
    <source>
        <dbReference type="EMBL" id="QGQ93738.1"/>
    </source>
</evidence>
<dbReference type="Gene3D" id="1.25.40.20">
    <property type="entry name" value="Ankyrin repeat-containing domain"/>
    <property type="match status" value="2"/>
</dbReference>
<protein>
    <submittedName>
        <fullName evidence="4">Ankyrin repeat domain-containing protein</fullName>
    </submittedName>
</protein>
<keyword evidence="2 3" id="KW-0040">ANK repeat</keyword>
<feature type="repeat" description="ANK" evidence="3">
    <location>
        <begin position="32"/>
        <end position="64"/>
    </location>
</feature>
<dbReference type="InterPro" id="IPR002110">
    <property type="entry name" value="Ankyrin_rpt"/>
</dbReference>
<dbReference type="OrthoDB" id="9812708at2"/>
<sequence length="153" mass="16679">MNDLFDALLTEDLTLLMELLEAGCDVNAQDEEGRTALIQAALYNNVEVVQILIEHGANVNTRDFFNGYAALHFAARNSSLELMQLLLKHKAEVDIKDINGNTPLLVAVINANGKAGIIQQLLLNGADRNTANNQGVSPLELANTMEASFLFLK</sequence>
<dbReference type="AlphaFoldDB" id="A0A6B8RE38"/>
<dbReference type="KEGG" id="ppsc:EHS13_01855"/>
<keyword evidence="5" id="KW-1185">Reference proteome</keyword>
<dbReference type="PANTHER" id="PTHR24171">
    <property type="entry name" value="ANKYRIN REPEAT DOMAIN-CONTAINING PROTEIN 39-RELATED"/>
    <property type="match status" value="1"/>
</dbReference>
<organism evidence="4 5">
    <name type="scientific">Paenibacillus psychroresistens</name>
    <dbReference type="NCBI Taxonomy" id="1778678"/>
    <lineage>
        <taxon>Bacteria</taxon>
        <taxon>Bacillati</taxon>
        <taxon>Bacillota</taxon>
        <taxon>Bacilli</taxon>
        <taxon>Bacillales</taxon>
        <taxon>Paenibacillaceae</taxon>
        <taxon>Paenibacillus</taxon>
    </lineage>
</organism>
<accession>A0A6B8RE38</accession>
<dbReference type="Pfam" id="PF00023">
    <property type="entry name" value="Ank"/>
    <property type="match status" value="1"/>
</dbReference>
<dbReference type="RefSeq" id="WP_155698734.1">
    <property type="nucleotide sequence ID" value="NZ_CP034235.1"/>
</dbReference>
<dbReference type="SUPFAM" id="SSF48403">
    <property type="entry name" value="Ankyrin repeat"/>
    <property type="match status" value="1"/>
</dbReference>
<dbReference type="Proteomes" id="UP000426246">
    <property type="component" value="Chromosome"/>
</dbReference>
<dbReference type="EMBL" id="CP034235">
    <property type="protein sequence ID" value="QGQ93738.1"/>
    <property type="molecule type" value="Genomic_DNA"/>
</dbReference>
<dbReference type="SMART" id="SM00248">
    <property type="entry name" value="ANK"/>
    <property type="match status" value="3"/>
</dbReference>
<keyword evidence="1" id="KW-0677">Repeat</keyword>
<evidence type="ECO:0000256" key="2">
    <source>
        <dbReference type="ARBA" id="ARBA00023043"/>
    </source>
</evidence>
<name>A0A6B8RE38_9BACL</name>
<dbReference type="PRINTS" id="PR01415">
    <property type="entry name" value="ANKYRIN"/>
</dbReference>
<dbReference type="PROSITE" id="PS50088">
    <property type="entry name" value="ANK_REPEAT"/>
    <property type="match status" value="3"/>
</dbReference>
<feature type="repeat" description="ANK" evidence="3">
    <location>
        <begin position="99"/>
        <end position="133"/>
    </location>
</feature>
<dbReference type="Pfam" id="PF12796">
    <property type="entry name" value="Ank_2"/>
    <property type="match status" value="1"/>
</dbReference>
<evidence type="ECO:0000256" key="1">
    <source>
        <dbReference type="ARBA" id="ARBA00022737"/>
    </source>
</evidence>
<dbReference type="PROSITE" id="PS50297">
    <property type="entry name" value="ANK_REP_REGION"/>
    <property type="match status" value="3"/>
</dbReference>
<proteinExistence type="predicted"/>
<gene>
    <name evidence="4" type="ORF">EHS13_01855</name>
</gene>
<dbReference type="InterPro" id="IPR036770">
    <property type="entry name" value="Ankyrin_rpt-contain_sf"/>
</dbReference>